<protein>
    <submittedName>
        <fullName evidence="1">Uncharacterized protein</fullName>
    </submittedName>
</protein>
<evidence type="ECO:0000313" key="1">
    <source>
        <dbReference type="EMBL" id="QJH92694.1"/>
    </source>
</evidence>
<proteinExistence type="predicted"/>
<dbReference type="AlphaFoldDB" id="A0A6M3X4N4"/>
<sequence length="61" mass="6973">MQKLRKSIDEQQKAQSNSELAKALQVFQRQYPEINSGDLQTFILGWNAALITVREAVIKEP</sequence>
<accession>A0A6M3X4N4</accession>
<gene>
    <name evidence="1" type="ORF">MM171A02529_0006</name>
</gene>
<dbReference type="EMBL" id="MT143912">
    <property type="protein sequence ID" value="QJH92694.1"/>
    <property type="molecule type" value="Genomic_DNA"/>
</dbReference>
<name>A0A6M3X4N4_9ZZZZ</name>
<reference evidence="1" key="1">
    <citation type="submission" date="2020-03" db="EMBL/GenBank/DDBJ databases">
        <title>The deep terrestrial virosphere.</title>
        <authorList>
            <person name="Holmfeldt K."/>
            <person name="Nilsson E."/>
            <person name="Simone D."/>
            <person name="Lopez-Fernandez M."/>
            <person name="Wu X."/>
            <person name="de Brujin I."/>
            <person name="Lundin D."/>
            <person name="Andersson A."/>
            <person name="Bertilsson S."/>
            <person name="Dopson M."/>
        </authorList>
    </citation>
    <scope>NUCLEOTIDE SEQUENCE</scope>
    <source>
        <strain evidence="1">MM171A02529</strain>
    </source>
</reference>
<organism evidence="1">
    <name type="scientific">viral metagenome</name>
    <dbReference type="NCBI Taxonomy" id="1070528"/>
    <lineage>
        <taxon>unclassified sequences</taxon>
        <taxon>metagenomes</taxon>
        <taxon>organismal metagenomes</taxon>
    </lineage>
</organism>